<dbReference type="EMBL" id="CP036401">
    <property type="protein sequence ID" value="QBI00281.1"/>
    <property type="molecule type" value="Genomic_DNA"/>
</dbReference>
<dbReference type="EMBL" id="BMWV01000009">
    <property type="protein sequence ID" value="GGY52626.1"/>
    <property type="molecule type" value="Genomic_DNA"/>
</dbReference>
<evidence type="ECO:0000313" key="5">
    <source>
        <dbReference type="Proteomes" id="UP000628442"/>
    </source>
</evidence>
<reference evidence="2" key="1">
    <citation type="journal article" date="2014" name="Int. J. Syst. Evol. Microbiol.">
        <title>Complete genome sequence of Corynebacterium casei LMG S-19264T (=DSM 44701T), isolated from a smear-ripened cheese.</title>
        <authorList>
            <consortium name="US DOE Joint Genome Institute (JGI-PGF)"/>
            <person name="Walter F."/>
            <person name="Albersmeier A."/>
            <person name="Kalinowski J."/>
            <person name="Ruckert C."/>
        </authorList>
    </citation>
    <scope>NUCLEOTIDE SEQUENCE</scope>
    <source>
        <strain evidence="2">KCTC 12343</strain>
    </source>
</reference>
<name>A0A411WU21_9BURK</name>
<dbReference type="CDD" id="cd04301">
    <property type="entry name" value="NAT_SF"/>
    <property type="match status" value="1"/>
</dbReference>
<evidence type="ECO:0000313" key="4">
    <source>
        <dbReference type="Proteomes" id="UP000292307"/>
    </source>
</evidence>
<evidence type="ECO:0000313" key="3">
    <source>
        <dbReference type="EMBL" id="QBI00281.1"/>
    </source>
</evidence>
<dbReference type="OrthoDB" id="9789605at2"/>
<feature type="domain" description="N-acetyltransferase" evidence="1">
    <location>
        <begin position="4"/>
        <end position="155"/>
    </location>
</feature>
<gene>
    <name evidence="3" type="ORF">EYF70_05000</name>
    <name evidence="2" type="ORF">GCM10007387_38680</name>
</gene>
<reference evidence="2" key="3">
    <citation type="submission" date="2022-12" db="EMBL/GenBank/DDBJ databases">
        <authorList>
            <person name="Sun Q."/>
            <person name="Kim S."/>
        </authorList>
    </citation>
    <scope>NUCLEOTIDE SEQUENCE</scope>
    <source>
        <strain evidence="2">KCTC 12343</strain>
    </source>
</reference>
<protein>
    <submittedName>
        <fullName evidence="3">GNAT family N-acetyltransferase</fullName>
    </submittedName>
    <submittedName>
        <fullName evidence="2">N-acetyltransferase GCN5</fullName>
    </submittedName>
</protein>
<dbReference type="InterPro" id="IPR016181">
    <property type="entry name" value="Acyl_CoA_acyltransferase"/>
</dbReference>
<accession>A0A411WU21</accession>
<keyword evidence="4" id="KW-1185">Reference proteome</keyword>
<dbReference type="Proteomes" id="UP000628442">
    <property type="component" value="Unassembled WGS sequence"/>
</dbReference>
<evidence type="ECO:0000313" key="2">
    <source>
        <dbReference type="EMBL" id="GGY52626.1"/>
    </source>
</evidence>
<reference evidence="3 4" key="2">
    <citation type="submission" date="2019-02" db="EMBL/GenBank/DDBJ databases">
        <title>Draft Genome Sequences of Six Type Strains of the Genus Massilia.</title>
        <authorList>
            <person name="Miess H."/>
            <person name="Frediansyhah A."/>
            <person name="Gross H."/>
        </authorList>
    </citation>
    <scope>NUCLEOTIDE SEQUENCE [LARGE SCALE GENOMIC DNA]</scope>
    <source>
        <strain evidence="3 4">DSM 17472</strain>
    </source>
</reference>
<dbReference type="GO" id="GO:0016747">
    <property type="term" value="F:acyltransferase activity, transferring groups other than amino-acyl groups"/>
    <property type="evidence" value="ECO:0007669"/>
    <property type="project" value="InterPro"/>
</dbReference>
<dbReference type="Pfam" id="PF13673">
    <property type="entry name" value="Acetyltransf_10"/>
    <property type="match status" value="1"/>
</dbReference>
<organism evidence="2 5">
    <name type="scientific">Pseudoduganella albidiflava</name>
    <dbReference type="NCBI Taxonomy" id="321983"/>
    <lineage>
        <taxon>Bacteria</taxon>
        <taxon>Pseudomonadati</taxon>
        <taxon>Pseudomonadota</taxon>
        <taxon>Betaproteobacteria</taxon>
        <taxon>Burkholderiales</taxon>
        <taxon>Oxalobacteraceae</taxon>
        <taxon>Telluria group</taxon>
        <taxon>Pseudoduganella</taxon>
    </lineage>
</organism>
<proteinExistence type="predicted"/>
<evidence type="ECO:0000259" key="1">
    <source>
        <dbReference type="PROSITE" id="PS51186"/>
    </source>
</evidence>
<dbReference type="AlphaFoldDB" id="A0A411WU21"/>
<dbReference type="RefSeq" id="WP_131144422.1">
    <property type="nucleotide sequence ID" value="NZ_CP036401.1"/>
</dbReference>
<dbReference type="PROSITE" id="PS51186">
    <property type="entry name" value="GNAT"/>
    <property type="match status" value="1"/>
</dbReference>
<dbReference type="SUPFAM" id="SSF55729">
    <property type="entry name" value="Acyl-CoA N-acyltransferases (Nat)"/>
    <property type="match status" value="1"/>
</dbReference>
<dbReference type="Proteomes" id="UP000292307">
    <property type="component" value="Chromosome"/>
</dbReference>
<dbReference type="Gene3D" id="3.40.630.30">
    <property type="match status" value="1"/>
</dbReference>
<dbReference type="InterPro" id="IPR000182">
    <property type="entry name" value="GNAT_dom"/>
</dbReference>
<sequence>MDNLTIRPATVADASAIGSLILDLLPYLTVHPQGLGAEKFVANVGIDAQRRYLGQDIFRYHVALQGEHLLGVVAVRDNTHLFHLFIREAHHGKGLGRRLWEVARDDAMARGNPGRFTVNSARRATGLYLRLGFVQAGGPVEHDGIVDVPMRWEKPEDRENAH</sequence>